<dbReference type="InterPro" id="IPR014958">
    <property type="entry name" value="DGC"/>
</dbReference>
<sequence length="133" mass="14217">MKSKVKVIPCSGIGKVLGLIARESALRVTGELLPETTESLCLAHIVTGDDEIVAKIEGQPCITIDGCAKCCAQKSVEAAGGNICNKHRVIDFMKPHRGEEHGNGTRLTEDGWKFADELAEVMAEEAKAVLEGE</sequence>
<organism evidence="1">
    <name type="scientific">Eubacterium limosum</name>
    <dbReference type="NCBI Taxonomy" id="1736"/>
    <lineage>
        <taxon>Bacteria</taxon>
        <taxon>Bacillati</taxon>
        <taxon>Bacillota</taxon>
        <taxon>Clostridia</taxon>
        <taxon>Eubacteriales</taxon>
        <taxon>Eubacteriaceae</taxon>
        <taxon>Eubacterium</taxon>
    </lineage>
</organism>
<name>A0A6N3G0N1_EUBLI</name>
<dbReference type="AlphaFoldDB" id="A0A6N3G0N1"/>
<reference evidence="1" key="1">
    <citation type="submission" date="2019-11" db="EMBL/GenBank/DDBJ databases">
        <authorList>
            <person name="Feng L."/>
        </authorList>
    </citation>
    <scope>NUCLEOTIDE SEQUENCE</scope>
    <source>
        <strain evidence="1">ElimosumLFYP34</strain>
    </source>
</reference>
<evidence type="ECO:0000313" key="1">
    <source>
        <dbReference type="EMBL" id="VYU57914.1"/>
    </source>
</evidence>
<protein>
    <submittedName>
        <fullName evidence="1">DGC domain protein</fullName>
    </submittedName>
</protein>
<dbReference type="Pfam" id="PF08859">
    <property type="entry name" value="DGC"/>
    <property type="match status" value="1"/>
</dbReference>
<dbReference type="EMBL" id="CACRTR010000016">
    <property type="protein sequence ID" value="VYU57914.1"/>
    <property type="molecule type" value="Genomic_DNA"/>
</dbReference>
<accession>A0A6N3G0N1</accession>
<gene>
    <name evidence="1" type="ORF">ELLFYP34_03644</name>
</gene>
<proteinExistence type="predicted"/>